<dbReference type="Gene3D" id="3.90.320.10">
    <property type="match status" value="1"/>
</dbReference>
<dbReference type="InterPro" id="IPR011335">
    <property type="entry name" value="Restrct_endonuc-II-like"/>
</dbReference>
<organism evidence="1">
    <name type="scientific">marine metagenome</name>
    <dbReference type="NCBI Taxonomy" id="408172"/>
    <lineage>
        <taxon>unclassified sequences</taxon>
        <taxon>metagenomes</taxon>
        <taxon>ecological metagenomes</taxon>
    </lineage>
</organism>
<evidence type="ECO:0000313" key="1">
    <source>
        <dbReference type="EMBL" id="SUZ98953.1"/>
    </source>
</evidence>
<dbReference type="SUPFAM" id="SSF52980">
    <property type="entry name" value="Restriction endonuclease-like"/>
    <property type="match status" value="1"/>
</dbReference>
<name>A0A381SCS7_9ZZZZ</name>
<protein>
    <recommendedName>
        <fullName evidence="2">PD-(D/E)XK endonuclease-like domain-containing protein</fullName>
    </recommendedName>
</protein>
<dbReference type="InterPro" id="IPR011604">
    <property type="entry name" value="PDDEXK-like_dom_sf"/>
</dbReference>
<sequence>MNKINNNDIKLEHENHEYILKNDPDIIFTSVTTFVNSFFEPFDEVKVSNHLVNNVPKYFGETPESLIEKWNVARQYGTDVHLEIENWLKEGMMPKDEKSIAATKWIGGYVSRPNIDTFSEVIVYSKELGIAGTIDILMTNKNTEEHVLIDWKTSKRIDMKSFKGKKGIRKETSKIEDCNYNHYALQLSLYRYILEEYYNINVTRQLVAQLKDDGVQSHSVPYMKNDIINMINSNS</sequence>
<evidence type="ECO:0008006" key="2">
    <source>
        <dbReference type="Google" id="ProtNLM"/>
    </source>
</evidence>
<gene>
    <name evidence="1" type="ORF">METZ01_LOCUS51807</name>
</gene>
<reference evidence="1" key="1">
    <citation type="submission" date="2018-05" db="EMBL/GenBank/DDBJ databases">
        <authorList>
            <person name="Lanie J.A."/>
            <person name="Ng W.-L."/>
            <person name="Kazmierczak K.M."/>
            <person name="Andrzejewski T.M."/>
            <person name="Davidsen T.M."/>
            <person name="Wayne K.J."/>
            <person name="Tettelin H."/>
            <person name="Glass J.I."/>
            <person name="Rusch D."/>
            <person name="Podicherti R."/>
            <person name="Tsui H.-C.T."/>
            <person name="Winkler M.E."/>
        </authorList>
    </citation>
    <scope>NUCLEOTIDE SEQUENCE</scope>
</reference>
<accession>A0A381SCS7</accession>
<proteinExistence type="predicted"/>
<dbReference type="AlphaFoldDB" id="A0A381SCS7"/>
<dbReference type="EMBL" id="UINC01002654">
    <property type="protein sequence ID" value="SUZ98953.1"/>
    <property type="molecule type" value="Genomic_DNA"/>
</dbReference>